<organism evidence="2 3">
    <name type="scientific">Microbacterium gilvum</name>
    <dbReference type="NCBI Taxonomy" id="1336204"/>
    <lineage>
        <taxon>Bacteria</taxon>
        <taxon>Bacillati</taxon>
        <taxon>Actinomycetota</taxon>
        <taxon>Actinomycetes</taxon>
        <taxon>Micrococcales</taxon>
        <taxon>Microbacteriaceae</taxon>
        <taxon>Microbacterium</taxon>
    </lineage>
</organism>
<dbReference type="RefSeq" id="WP_345435854.1">
    <property type="nucleotide sequence ID" value="NZ_BAABKO010000001.1"/>
</dbReference>
<sequence>MFADPLAALSVHRSDVAEAERRAALLRTVSERTPGASPALEPTACRRGRRTARRVAPPSADGSA</sequence>
<accession>A0ABP8ZTP3</accession>
<evidence type="ECO:0000313" key="3">
    <source>
        <dbReference type="Proteomes" id="UP001501645"/>
    </source>
</evidence>
<evidence type="ECO:0000256" key="1">
    <source>
        <dbReference type="SAM" id="MobiDB-lite"/>
    </source>
</evidence>
<gene>
    <name evidence="2" type="ORF">GCM10023351_06310</name>
</gene>
<reference evidence="3" key="1">
    <citation type="journal article" date="2019" name="Int. J. Syst. Evol. Microbiol.">
        <title>The Global Catalogue of Microorganisms (GCM) 10K type strain sequencing project: providing services to taxonomists for standard genome sequencing and annotation.</title>
        <authorList>
            <consortium name="The Broad Institute Genomics Platform"/>
            <consortium name="The Broad Institute Genome Sequencing Center for Infectious Disease"/>
            <person name="Wu L."/>
            <person name="Ma J."/>
        </authorList>
    </citation>
    <scope>NUCLEOTIDE SEQUENCE [LARGE SCALE GENOMIC DNA]</scope>
    <source>
        <strain evidence="3">JCM 18537</strain>
    </source>
</reference>
<proteinExistence type="predicted"/>
<dbReference type="EMBL" id="BAABKO010000001">
    <property type="protein sequence ID" value="GAA4765939.1"/>
    <property type="molecule type" value="Genomic_DNA"/>
</dbReference>
<name>A0ABP8ZTP3_9MICO</name>
<feature type="region of interest" description="Disordered" evidence="1">
    <location>
        <begin position="30"/>
        <end position="64"/>
    </location>
</feature>
<comment type="caution">
    <text evidence="2">The sequence shown here is derived from an EMBL/GenBank/DDBJ whole genome shotgun (WGS) entry which is preliminary data.</text>
</comment>
<evidence type="ECO:0000313" key="2">
    <source>
        <dbReference type="EMBL" id="GAA4765939.1"/>
    </source>
</evidence>
<protein>
    <submittedName>
        <fullName evidence="2">Uncharacterized protein</fullName>
    </submittedName>
</protein>
<keyword evidence="3" id="KW-1185">Reference proteome</keyword>
<dbReference type="Proteomes" id="UP001501645">
    <property type="component" value="Unassembled WGS sequence"/>
</dbReference>